<gene>
    <name evidence="1" type="ORF">XM38_044160</name>
</gene>
<dbReference type="RefSeq" id="WP_080811479.1">
    <property type="nucleotide sequence ID" value="NZ_CP021983.2"/>
</dbReference>
<reference evidence="1 2" key="1">
    <citation type="journal article" date="2016" name="Biochim. Biophys. Acta">
        <title>Characterization of red-shifted phycobilisomes isolated from the chlorophyll f-containing cyanobacterium Halomicronema hongdechloris.</title>
        <authorList>
            <person name="Li Y."/>
            <person name="Lin Y."/>
            <person name="Garvey C.J."/>
            <person name="Birch D."/>
            <person name="Corkery R.W."/>
            <person name="Loughlin P.C."/>
            <person name="Scheer H."/>
            <person name="Willows R.D."/>
            <person name="Chen M."/>
        </authorList>
    </citation>
    <scope>NUCLEOTIDE SEQUENCE [LARGE SCALE GENOMIC DNA]</scope>
    <source>
        <strain evidence="1 2">C2206</strain>
    </source>
</reference>
<accession>A0A1Z3HT14</accession>
<proteinExistence type="predicted"/>
<organism evidence="1 2">
    <name type="scientific">Halomicronema hongdechloris C2206</name>
    <dbReference type="NCBI Taxonomy" id="1641165"/>
    <lineage>
        <taxon>Bacteria</taxon>
        <taxon>Bacillati</taxon>
        <taxon>Cyanobacteriota</taxon>
        <taxon>Cyanophyceae</taxon>
        <taxon>Nodosilineales</taxon>
        <taxon>Nodosilineaceae</taxon>
        <taxon>Halomicronema</taxon>
    </lineage>
</organism>
<dbReference type="KEGG" id="hhg:XM38_044160"/>
<evidence type="ECO:0000313" key="1">
    <source>
        <dbReference type="EMBL" id="ASC73449.1"/>
    </source>
</evidence>
<keyword evidence="2" id="KW-1185">Reference proteome</keyword>
<dbReference type="Proteomes" id="UP000191901">
    <property type="component" value="Chromosome"/>
</dbReference>
<evidence type="ECO:0008006" key="3">
    <source>
        <dbReference type="Google" id="ProtNLM"/>
    </source>
</evidence>
<dbReference type="AlphaFoldDB" id="A0A1Z3HT14"/>
<sequence length="170" mass="19167">MRPGGSRGDLCLVAPATTSPEIWHLNPVFLWQGGLIEALEVHDVASGDSLWRVDLFNFLPRLRYNGPGLEPGREYTWTLYDDLTGDAIMKADFQVMESDERQRIATELEQLTQDLRDSGADPLDIGLARITYFAEQELWADALTEVYLTRPAAPALSHYVREVTKRICGE</sequence>
<protein>
    <recommendedName>
        <fullName evidence="3">DUF928 domain-containing protein</fullName>
    </recommendedName>
</protein>
<evidence type="ECO:0000313" key="2">
    <source>
        <dbReference type="Proteomes" id="UP000191901"/>
    </source>
</evidence>
<dbReference type="OrthoDB" id="468489at2"/>
<dbReference type="EMBL" id="CP021983">
    <property type="protein sequence ID" value="ASC73449.1"/>
    <property type="molecule type" value="Genomic_DNA"/>
</dbReference>
<name>A0A1Z3HT14_9CYAN</name>